<organism evidence="1 2">
    <name type="scientific">Bagarius yarrelli</name>
    <name type="common">Goonch</name>
    <name type="synonym">Bagrus yarrelli</name>
    <dbReference type="NCBI Taxonomy" id="175774"/>
    <lineage>
        <taxon>Eukaryota</taxon>
        <taxon>Metazoa</taxon>
        <taxon>Chordata</taxon>
        <taxon>Craniata</taxon>
        <taxon>Vertebrata</taxon>
        <taxon>Euteleostomi</taxon>
        <taxon>Actinopterygii</taxon>
        <taxon>Neopterygii</taxon>
        <taxon>Teleostei</taxon>
        <taxon>Ostariophysi</taxon>
        <taxon>Siluriformes</taxon>
        <taxon>Sisoridae</taxon>
        <taxon>Sisorinae</taxon>
        <taxon>Bagarius</taxon>
    </lineage>
</organism>
<gene>
    <name evidence="1" type="ORF">Baya_13760</name>
</gene>
<keyword evidence="2" id="KW-1185">Reference proteome</keyword>
<reference evidence="1 2" key="1">
    <citation type="journal article" date="2019" name="Genome Biol. Evol.">
        <title>Whole-Genome Sequencing of the Giant Devil Catfish, Bagarius yarrelli.</title>
        <authorList>
            <person name="Jiang W."/>
            <person name="Lv Y."/>
            <person name="Cheng L."/>
            <person name="Yang K."/>
            <person name="Chao B."/>
            <person name="Wang X."/>
            <person name="Li Y."/>
            <person name="Pan X."/>
            <person name="You X."/>
            <person name="Zhang Y."/>
            <person name="Yang J."/>
            <person name="Li J."/>
            <person name="Zhang X."/>
            <person name="Liu S."/>
            <person name="Sun C."/>
            <person name="Yang J."/>
            <person name="Shi Q."/>
        </authorList>
    </citation>
    <scope>NUCLEOTIDE SEQUENCE [LARGE SCALE GENOMIC DNA]</scope>
    <source>
        <strain evidence="1">JWS20170419001</strain>
        <tissue evidence="1">Muscle</tissue>
    </source>
</reference>
<sequence length="145" mass="16593">MRESPLRCPVSAGCAAVQMEQIIIFLVECFVLHVQADHSTDTPTVQNEECEADEQVIRDAFQSRMSEKAAYKNMSSKVMGLKLMQLLEEVKGHDIHTLTKEMEEQEVYDDDSEDNDGDVISWAALKKQSQLIVETMMKRKRKNKL</sequence>
<dbReference type="EMBL" id="VCAZ01000157">
    <property type="protein sequence ID" value="TSZ83240.1"/>
    <property type="molecule type" value="Genomic_DNA"/>
</dbReference>
<dbReference type="AlphaFoldDB" id="A0A556V8P5"/>
<proteinExistence type="predicted"/>
<dbReference type="Proteomes" id="UP000319801">
    <property type="component" value="Unassembled WGS sequence"/>
</dbReference>
<evidence type="ECO:0000313" key="2">
    <source>
        <dbReference type="Proteomes" id="UP000319801"/>
    </source>
</evidence>
<dbReference type="OrthoDB" id="10255247at2759"/>
<accession>A0A556V8P5</accession>
<evidence type="ECO:0000313" key="1">
    <source>
        <dbReference type="EMBL" id="TSZ83240.1"/>
    </source>
</evidence>
<protein>
    <submittedName>
        <fullName evidence="1">Uncharacterized protein</fullName>
    </submittedName>
</protein>
<name>A0A556V8P5_BAGYA</name>
<comment type="caution">
    <text evidence="1">The sequence shown here is derived from an EMBL/GenBank/DDBJ whole genome shotgun (WGS) entry which is preliminary data.</text>
</comment>